<dbReference type="PANTHER" id="PTHR47064">
    <property type="entry name" value="PUTATIVE (AFU_ORTHOLOGUE AFUA_1G08990)-RELATED"/>
    <property type="match status" value="1"/>
</dbReference>
<evidence type="ECO:0000313" key="3">
    <source>
        <dbReference type="Proteomes" id="UP001305779"/>
    </source>
</evidence>
<organism evidence="2 3">
    <name type="scientific">Zasmidium cellare</name>
    <name type="common">Wine cellar mold</name>
    <name type="synonym">Racodium cellare</name>
    <dbReference type="NCBI Taxonomy" id="395010"/>
    <lineage>
        <taxon>Eukaryota</taxon>
        <taxon>Fungi</taxon>
        <taxon>Dikarya</taxon>
        <taxon>Ascomycota</taxon>
        <taxon>Pezizomycotina</taxon>
        <taxon>Dothideomycetes</taxon>
        <taxon>Dothideomycetidae</taxon>
        <taxon>Mycosphaerellales</taxon>
        <taxon>Mycosphaerellaceae</taxon>
        <taxon>Zasmidium</taxon>
    </lineage>
</organism>
<dbReference type="EMBL" id="JAXOVC010000008">
    <property type="protein sequence ID" value="KAK4498292.1"/>
    <property type="molecule type" value="Genomic_DNA"/>
</dbReference>
<reference evidence="2 3" key="1">
    <citation type="journal article" date="2023" name="G3 (Bethesda)">
        <title>A chromosome-level genome assembly of Zasmidium syzygii isolated from banana leaves.</title>
        <authorList>
            <person name="van Westerhoven A.C."/>
            <person name="Mehrabi R."/>
            <person name="Talebi R."/>
            <person name="Steentjes M.B.F."/>
            <person name="Corcolon B."/>
            <person name="Chong P.A."/>
            <person name="Kema G.H.J."/>
            <person name="Seidl M.F."/>
        </authorList>
    </citation>
    <scope>NUCLEOTIDE SEQUENCE [LARGE SCALE GENOMIC DNA]</scope>
    <source>
        <strain evidence="2 3">P124</strain>
    </source>
</reference>
<protein>
    <recommendedName>
        <fullName evidence="1">SMP-30/Gluconolactonase/LRE-like region domain-containing protein</fullName>
    </recommendedName>
</protein>
<dbReference type="SUPFAM" id="SSF63829">
    <property type="entry name" value="Calcium-dependent phosphotriesterase"/>
    <property type="match status" value="1"/>
</dbReference>
<proteinExistence type="predicted"/>
<dbReference type="Pfam" id="PF08450">
    <property type="entry name" value="SGL"/>
    <property type="match status" value="1"/>
</dbReference>
<name>A0ABR0EA38_ZASCE</name>
<dbReference type="Proteomes" id="UP001305779">
    <property type="component" value="Unassembled WGS sequence"/>
</dbReference>
<sequence length="412" mass="45512">MKTSQAATLAVAASLVNAQNSTKYSNGTTAVVQLPSEWLYLLPQPFNSSIRYSWLNSTTTGNETINRALEEANNSRFVSYSDEFTQLVGPTPNISTIQCPPGAPECAFEAGVWLPDTDEVWFMYLDFDYPYNQSITSFSLRNNSAHQVVTNPPIRYPLGGYYYSYDGLVYLTEFNATTSPATIVTVDPKTLKATPILNSYQGIPLAPCDDVVVTRVNNKDYIFLTTFSIQDVLGSKFPRQRYDTAVWRFDLQEKVLQPVISANEIVAPNGIRVSPDGRTLYVTNTAITDQSKLEDQASNTTKSNSIYEYDLNDQGKPVNGRLYGLVRSGIANGLHIDNAGRVWTAEDDGINVRNAAGRLLGSFNYVPFHKVDQPRIGNFALAGNKLVIGVDSYVVIYDLAEKLVTPGNLLTN</sequence>
<comment type="caution">
    <text evidence="2">The sequence shown here is derived from an EMBL/GenBank/DDBJ whole genome shotgun (WGS) entry which is preliminary data.</text>
</comment>
<dbReference type="Gene3D" id="2.120.10.30">
    <property type="entry name" value="TolB, C-terminal domain"/>
    <property type="match status" value="1"/>
</dbReference>
<gene>
    <name evidence="2" type="ORF">PRZ48_010950</name>
</gene>
<dbReference type="InterPro" id="IPR052988">
    <property type="entry name" value="Oryzine_lactonohydrolase"/>
</dbReference>
<feature type="domain" description="SMP-30/Gluconolactonase/LRE-like region" evidence="1">
    <location>
        <begin position="132"/>
        <end position="361"/>
    </location>
</feature>
<accession>A0ABR0EA38</accession>
<dbReference type="PANTHER" id="PTHR47064:SF2">
    <property type="entry name" value="SMP-30_GLUCONOLACTONASE_LRE-LIKE REGION DOMAIN-CONTAINING PROTEIN-RELATED"/>
    <property type="match status" value="1"/>
</dbReference>
<evidence type="ECO:0000313" key="2">
    <source>
        <dbReference type="EMBL" id="KAK4498292.1"/>
    </source>
</evidence>
<evidence type="ECO:0000259" key="1">
    <source>
        <dbReference type="Pfam" id="PF08450"/>
    </source>
</evidence>
<dbReference type="InterPro" id="IPR013658">
    <property type="entry name" value="SGL"/>
</dbReference>
<keyword evidence="3" id="KW-1185">Reference proteome</keyword>
<dbReference type="InterPro" id="IPR011042">
    <property type="entry name" value="6-blade_b-propeller_TolB-like"/>
</dbReference>